<accession>A0A385TR17</accession>
<dbReference type="KEGG" id="plw:D5F53_16985"/>
<sequence>MKSFNHTQYWEMNFFSIRNYQTLLMYLNDNKALDSHIKNSTFTNQDGKILTELSEQQYNMWYEGAKRDIEQTTELINNQFIVFLSTVIETIVEDFFTVIFVNQPNRMLSIKAKESIGISLKDFLKTDSKEDYIAKLATRAADHCNSGTVTNRVNKIKEISGLNLSKKEIDTWKEIYKIRNEIVHEAKKYKDIFDRLIVFSDFVEEFLLTLAIKLKNMGVHVVDKGGFLEPFEISEINNDSEELK</sequence>
<protein>
    <submittedName>
        <fullName evidence="1">Uncharacterized protein</fullName>
    </submittedName>
</protein>
<proteinExistence type="predicted"/>
<evidence type="ECO:0000313" key="2">
    <source>
        <dbReference type="Proteomes" id="UP000266552"/>
    </source>
</evidence>
<dbReference type="Proteomes" id="UP000266552">
    <property type="component" value="Chromosome"/>
</dbReference>
<gene>
    <name evidence="1" type="ORF">D5F53_16985</name>
</gene>
<keyword evidence="2" id="KW-1185">Reference proteome</keyword>
<dbReference type="AlphaFoldDB" id="A0A385TR17"/>
<dbReference type="EMBL" id="CP032412">
    <property type="protein sequence ID" value="AYB44867.1"/>
    <property type="molecule type" value="Genomic_DNA"/>
</dbReference>
<organism evidence="1 2">
    <name type="scientific">Paenibacillus lautus</name>
    <name type="common">Bacillus lautus</name>
    <dbReference type="NCBI Taxonomy" id="1401"/>
    <lineage>
        <taxon>Bacteria</taxon>
        <taxon>Bacillati</taxon>
        <taxon>Bacillota</taxon>
        <taxon>Bacilli</taxon>
        <taxon>Bacillales</taxon>
        <taxon>Paenibacillaceae</taxon>
        <taxon>Paenibacillus</taxon>
    </lineage>
</organism>
<dbReference type="RefSeq" id="WP_119848743.1">
    <property type="nucleotide sequence ID" value="NZ_CP032412.1"/>
</dbReference>
<evidence type="ECO:0000313" key="1">
    <source>
        <dbReference type="EMBL" id="AYB44867.1"/>
    </source>
</evidence>
<name>A0A385TR17_PAELA</name>
<reference evidence="1 2" key="1">
    <citation type="submission" date="2018-09" db="EMBL/GenBank/DDBJ databases">
        <title>Genome Sequence of Paenibacillus lautus Strain E7593-69, Azo Dye-Degrading Bacteria, Isolated from Commercial Tattoo Inks.</title>
        <authorList>
            <person name="Nho S.W."/>
            <person name="Kim S.-J."/>
            <person name="Kweon O."/>
            <person name="Cerniglia C.E."/>
        </authorList>
    </citation>
    <scope>NUCLEOTIDE SEQUENCE [LARGE SCALE GENOMIC DNA]</scope>
    <source>
        <strain evidence="1 2">E7593-69</strain>
    </source>
</reference>